<protein>
    <submittedName>
        <fullName evidence="1">Uncharacterized protein</fullName>
    </submittedName>
</protein>
<evidence type="ECO:0000313" key="1">
    <source>
        <dbReference type="EMBL" id="MBP2329454.1"/>
    </source>
</evidence>
<evidence type="ECO:0000313" key="2">
    <source>
        <dbReference type="Proteomes" id="UP001519332"/>
    </source>
</evidence>
<dbReference type="Proteomes" id="UP001519332">
    <property type="component" value="Unassembled WGS sequence"/>
</dbReference>
<reference evidence="1 2" key="1">
    <citation type="submission" date="2021-03" db="EMBL/GenBank/DDBJ databases">
        <title>Sequencing the genomes of 1000 actinobacteria strains.</title>
        <authorList>
            <person name="Klenk H.-P."/>
        </authorList>
    </citation>
    <scope>NUCLEOTIDE SEQUENCE [LARGE SCALE GENOMIC DNA]</scope>
    <source>
        <strain evidence="1 2">DSM 46670</strain>
    </source>
</reference>
<dbReference type="EMBL" id="JAGINW010000001">
    <property type="protein sequence ID" value="MBP2329454.1"/>
    <property type="molecule type" value="Genomic_DNA"/>
</dbReference>
<accession>A0ABS4TZQ5</accession>
<comment type="caution">
    <text evidence="1">The sequence shown here is derived from an EMBL/GenBank/DDBJ whole genome shotgun (WGS) entry which is preliminary data.</text>
</comment>
<sequence length="68" mass="7470">MHTAIGDGVRHVLDGNPLDATKALASVGYTNHKRVHTATKRAFNEMSDSAAWPRGWAEPWWTPSLPST</sequence>
<proteinExistence type="predicted"/>
<dbReference type="RefSeq" id="WP_209646242.1">
    <property type="nucleotide sequence ID" value="NZ_JAGINW010000001.1"/>
</dbReference>
<gene>
    <name evidence="1" type="ORF">JOF56_009839</name>
</gene>
<keyword evidence="2" id="KW-1185">Reference proteome</keyword>
<organism evidence="1 2">
    <name type="scientific">Kibdelosporangium banguiense</name>
    <dbReference type="NCBI Taxonomy" id="1365924"/>
    <lineage>
        <taxon>Bacteria</taxon>
        <taxon>Bacillati</taxon>
        <taxon>Actinomycetota</taxon>
        <taxon>Actinomycetes</taxon>
        <taxon>Pseudonocardiales</taxon>
        <taxon>Pseudonocardiaceae</taxon>
        <taxon>Kibdelosporangium</taxon>
    </lineage>
</organism>
<name>A0ABS4TZQ5_9PSEU</name>